<sequence>MEAWFDGSENLPLHTGTAISPNGWISDELALSWLSYFDTATAIADRLKSGEKRYLIFDGHGAHLTLEFLQKCEDKSIIPFAFLPHSTHLCQPLDGKPFLNYKQQFRQVNNELSFWGGRPYGKSEFLRIIAPIREKALTQRVIRNSFKDRGIYPVNKSQVLDNLSNGFDNLPVLYTPELRSAKQKTQRNLRKAFLHQREKFEELAMTQDSIRRIRAAQAPQRRVYTKRQVKPLSQDGILRPRDANRSIKERKEKENAAEKRRIDKAAEKAYGFKPSQLSDETIQRAKDNEKEAREKGELFYMG</sequence>
<accession>A0A1Q5UCV7</accession>
<reference evidence="3 4" key="1">
    <citation type="submission" date="2016-10" db="EMBL/GenBank/DDBJ databases">
        <title>Genome sequence of the ascomycete fungus Penicillium subrubescens.</title>
        <authorList>
            <person name="De Vries R.P."/>
            <person name="Peng M."/>
            <person name="Dilokpimol A."/>
            <person name="Hilden K."/>
            <person name="Makela M.R."/>
            <person name="Grigoriev I."/>
            <person name="Riley R."/>
            <person name="Granchi Z."/>
        </authorList>
    </citation>
    <scope>NUCLEOTIDE SEQUENCE [LARGE SCALE GENOMIC DNA]</scope>
    <source>
        <strain evidence="3 4">CBS 132785</strain>
    </source>
</reference>
<name>A0A1Q5UCV7_9EURO</name>
<dbReference type="STRING" id="1316194.A0A1Q5UCV7"/>
<organism evidence="3 4">
    <name type="scientific">Penicillium subrubescens</name>
    <dbReference type="NCBI Taxonomy" id="1316194"/>
    <lineage>
        <taxon>Eukaryota</taxon>
        <taxon>Fungi</taxon>
        <taxon>Dikarya</taxon>
        <taxon>Ascomycota</taxon>
        <taxon>Pezizomycotina</taxon>
        <taxon>Eurotiomycetes</taxon>
        <taxon>Eurotiomycetidae</taxon>
        <taxon>Eurotiales</taxon>
        <taxon>Aspergillaceae</taxon>
        <taxon>Penicillium</taxon>
    </lineage>
</organism>
<feature type="region of interest" description="Disordered" evidence="1">
    <location>
        <begin position="234"/>
        <end position="302"/>
    </location>
</feature>
<feature type="compositionally biased region" description="Basic and acidic residues" evidence="1">
    <location>
        <begin position="281"/>
        <end position="302"/>
    </location>
</feature>
<dbReference type="Proteomes" id="UP000186955">
    <property type="component" value="Unassembled WGS sequence"/>
</dbReference>
<proteinExistence type="predicted"/>
<dbReference type="Pfam" id="PF03184">
    <property type="entry name" value="DDE_1"/>
    <property type="match status" value="1"/>
</dbReference>
<dbReference type="AlphaFoldDB" id="A0A1Q5UCV7"/>
<evidence type="ECO:0000256" key="1">
    <source>
        <dbReference type="SAM" id="MobiDB-lite"/>
    </source>
</evidence>
<dbReference type="EMBL" id="MNBE01000366">
    <property type="protein sequence ID" value="OKP10291.1"/>
    <property type="molecule type" value="Genomic_DNA"/>
</dbReference>
<keyword evidence="4" id="KW-1185">Reference proteome</keyword>
<dbReference type="InterPro" id="IPR004875">
    <property type="entry name" value="DDE_SF_endonuclease_dom"/>
</dbReference>
<comment type="caution">
    <text evidence="3">The sequence shown here is derived from an EMBL/GenBank/DDBJ whole genome shotgun (WGS) entry which is preliminary data.</text>
</comment>
<protein>
    <recommendedName>
        <fullName evidence="2">DDE-1 domain-containing protein</fullName>
    </recommendedName>
</protein>
<evidence type="ECO:0000259" key="2">
    <source>
        <dbReference type="Pfam" id="PF03184"/>
    </source>
</evidence>
<evidence type="ECO:0000313" key="4">
    <source>
        <dbReference type="Proteomes" id="UP000186955"/>
    </source>
</evidence>
<feature type="compositionally biased region" description="Basic and acidic residues" evidence="1">
    <location>
        <begin position="238"/>
        <end position="267"/>
    </location>
</feature>
<evidence type="ECO:0000313" key="3">
    <source>
        <dbReference type="EMBL" id="OKP10291.1"/>
    </source>
</evidence>
<gene>
    <name evidence="3" type="ORF">PENSUB_4287</name>
</gene>
<dbReference type="GO" id="GO:0003676">
    <property type="term" value="F:nucleic acid binding"/>
    <property type="evidence" value="ECO:0007669"/>
    <property type="project" value="InterPro"/>
</dbReference>
<feature type="domain" description="DDE-1" evidence="2">
    <location>
        <begin position="20"/>
        <end position="114"/>
    </location>
</feature>